<organism evidence="6 7">
    <name type="scientific">Rhizobium herbae</name>
    <dbReference type="NCBI Taxonomy" id="508661"/>
    <lineage>
        <taxon>Bacteria</taxon>
        <taxon>Pseudomonadati</taxon>
        <taxon>Pseudomonadota</taxon>
        <taxon>Alphaproteobacteria</taxon>
        <taxon>Hyphomicrobiales</taxon>
        <taxon>Rhizobiaceae</taxon>
        <taxon>Rhizobium/Agrobacterium group</taxon>
        <taxon>Rhizobium</taxon>
    </lineage>
</organism>
<dbReference type="SMART" id="SM00267">
    <property type="entry name" value="GGDEF"/>
    <property type="match status" value="1"/>
</dbReference>
<dbReference type="Pfam" id="PF00990">
    <property type="entry name" value="GGDEF"/>
    <property type="match status" value="1"/>
</dbReference>
<reference evidence="6 7" key="1">
    <citation type="submission" date="2021-03" db="EMBL/GenBank/DDBJ databases">
        <title>Genomic Encyclopedia of Type Strains, Phase IV (KMG-IV): sequencing the most valuable type-strain genomes for metagenomic binning, comparative biology and taxonomic classification.</title>
        <authorList>
            <person name="Goeker M."/>
        </authorList>
    </citation>
    <scope>NUCLEOTIDE SEQUENCE [LARGE SCALE GENOMIC DNA]</scope>
    <source>
        <strain evidence="6 7">DSM 26427</strain>
    </source>
</reference>
<dbReference type="PANTHER" id="PTHR45138">
    <property type="entry name" value="REGULATORY COMPONENTS OF SENSORY TRANSDUCTION SYSTEM"/>
    <property type="match status" value="1"/>
</dbReference>
<dbReference type="NCBIfam" id="TIGR00254">
    <property type="entry name" value="GGDEF"/>
    <property type="match status" value="1"/>
</dbReference>
<dbReference type="Gene3D" id="3.30.70.270">
    <property type="match status" value="1"/>
</dbReference>
<evidence type="ECO:0000256" key="1">
    <source>
        <dbReference type="ARBA" id="ARBA00012528"/>
    </source>
</evidence>
<dbReference type="SUPFAM" id="SSF55073">
    <property type="entry name" value="Nucleotide cyclase"/>
    <property type="match status" value="1"/>
</dbReference>
<feature type="transmembrane region" description="Helical" evidence="4">
    <location>
        <begin position="36"/>
        <end position="55"/>
    </location>
</feature>
<feature type="transmembrane region" description="Helical" evidence="4">
    <location>
        <begin position="153"/>
        <end position="179"/>
    </location>
</feature>
<dbReference type="CDD" id="cd01949">
    <property type="entry name" value="GGDEF"/>
    <property type="match status" value="1"/>
</dbReference>
<proteinExistence type="predicted"/>
<accession>A0ABS4EK59</accession>
<evidence type="ECO:0000313" key="7">
    <source>
        <dbReference type="Proteomes" id="UP000823786"/>
    </source>
</evidence>
<feature type="transmembrane region" description="Helical" evidence="4">
    <location>
        <begin position="6"/>
        <end position="24"/>
    </location>
</feature>
<dbReference type="PANTHER" id="PTHR45138:SF9">
    <property type="entry name" value="DIGUANYLATE CYCLASE DGCM-RELATED"/>
    <property type="match status" value="1"/>
</dbReference>
<evidence type="ECO:0000256" key="4">
    <source>
        <dbReference type="SAM" id="Phobius"/>
    </source>
</evidence>
<feature type="transmembrane region" description="Helical" evidence="4">
    <location>
        <begin position="94"/>
        <end position="116"/>
    </location>
</feature>
<dbReference type="Proteomes" id="UP000823786">
    <property type="component" value="Unassembled WGS sequence"/>
</dbReference>
<comment type="catalytic activity">
    <reaction evidence="2">
        <text>2 GTP = 3',3'-c-di-GMP + 2 diphosphate</text>
        <dbReference type="Rhea" id="RHEA:24898"/>
        <dbReference type="ChEBI" id="CHEBI:33019"/>
        <dbReference type="ChEBI" id="CHEBI:37565"/>
        <dbReference type="ChEBI" id="CHEBI:58805"/>
        <dbReference type="EC" id="2.7.7.65"/>
    </reaction>
</comment>
<feature type="compositionally biased region" description="Low complexity" evidence="3">
    <location>
        <begin position="370"/>
        <end position="381"/>
    </location>
</feature>
<dbReference type="PROSITE" id="PS50887">
    <property type="entry name" value="GGDEF"/>
    <property type="match status" value="1"/>
</dbReference>
<dbReference type="EC" id="2.7.7.65" evidence="1"/>
<feature type="transmembrane region" description="Helical" evidence="4">
    <location>
        <begin position="61"/>
        <end position="82"/>
    </location>
</feature>
<keyword evidence="7" id="KW-1185">Reference proteome</keyword>
<keyword evidence="4" id="KW-0812">Transmembrane</keyword>
<dbReference type="RefSeq" id="WP_209850838.1">
    <property type="nucleotide sequence ID" value="NZ_JAGGJV010000003.1"/>
</dbReference>
<feature type="region of interest" description="Disordered" evidence="3">
    <location>
        <begin position="368"/>
        <end position="397"/>
    </location>
</feature>
<dbReference type="InterPro" id="IPR000160">
    <property type="entry name" value="GGDEF_dom"/>
</dbReference>
<evidence type="ECO:0000256" key="2">
    <source>
        <dbReference type="ARBA" id="ARBA00034247"/>
    </source>
</evidence>
<comment type="caution">
    <text evidence="6">The sequence shown here is derived from an EMBL/GenBank/DDBJ whole genome shotgun (WGS) entry which is preliminary data.</text>
</comment>
<evidence type="ECO:0000256" key="3">
    <source>
        <dbReference type="SAM" id="MobiDB-lite"/>
    </source>
</evidence>
<keyword evidence="4" id="KW-0472">Membrane</keyword>
<evidence type="ECO:0000259" key="5">
    <source>
        <dbReference type="PROSITE" id="PS50887"/>
    </source>
</evidence>
<evidence type="ECO:0000313" key="6">
    <source>
        <dbReference type="EMBL" id="MBP1858337.1"/>
    </source>
</evidence>
<dbReference type="InterPro" id="IPR050469">
    <property type="entry name" value="Diguanylate_Cyclase"/>
</dbReference>
<dbReference type="EMBL" id="JAGGJV010000003">
    <property type="protein sequence ID" value="MBP1858337.1"/>
    <property type="molecule type" value="Genomic_DNA"/>
</dbReference>
<protein>
    <recommendedName>
        <fullName evidence="1">diguanylate cyclase</fullName>
        <ecNumber evidence="1">2.7.7.65</ecNumber>
    </recommendedName>
</protein>
<feature type="transmembrane region" description="Helical" evidence="4">
    <location>
        <begin position="185"/>
        <end position="203"/>
    </location>
</feature>
<name>A0ABS4EK59_9HYPH</name>
<keyword evidence="4" id="KW-1133">Transmembrane helix</keyword>
<dbReference type="InterPro" id="IPR043128">
    <property type="entry name" value="Rev_trsase/Diguanyl_cyclase"/>
</dbReference>
<feature type="domain" description="GGDEF" evidence="5">
    <location>
        <begin position="239"/>
        <end position="371"/>
    </location>
</feature>
<sequence>MDLATVLLLHKSSFFIGALCFLYVRWQSPRSHGLGVLAIAFLLLAIASTVAGLGEKRALPLYAWALSSFALGTFGYAVFWIGIRRLSSRKKRPFDWLATALPMLLTATAVITGFHLDNLFRGSVFQFNSILFLSASAVALVHDTRHEKLSARYALAASIVVAAILSLFIILGLVAWKAIHPRDAFFLLILCHFAIALFTLVFVKERAEATLTKLLDTDALTQIHNRRWFFSQLPAAPRAGDAFIIIDIDHFKRVNDTFGHAAGDAVLASVAQKMAENLRKSEIFARLGGEEFGIYLPAASDLEPRFVAEKLRNAIQFLDVRSGETDIPVTISAGIAIAGDGLQMNELMSVADIALYSAKNLGRNRVELHPSSPSSANVAAARHSMSLSRAKNTGRAA</sequence>
<feature type="transmembrane region" description="Helical" evidence="4">
    <location>
        <begin position="122"/>
        <end position="141"/>
    </location>
</feature>
<dbReference type="InterPro" id="IPR029787">
    <property type="entry name" value="Nucleotide_cyclase"/>
</dbReference>
<gene>
    <name evidence="6" type="ORF">J2Z75_001845</name>
</gene>